<dbReference type="STRING" id="1220926.S2IZC9"/>
<name>S2IZC9_MUCC1</name>
<evidence type="ECO:0000256" key="1">
    <source>
        <dbReference type="SAM" id="Coils"/>
    </source>
</evidence>
<protein>
    <submittedName>
        <fullName evidence="2">Uncharacterized protein</fullName>
    </submittedName>
</protein>
<keyword evidence="1" id="KW-0175">Coiled coil</keyword>
<dbReference type="Proteomes" id="UP000014254">
    <property type="component" value="Unassembled WGS sequence"/>
</dbReference>
<dbReference type="AlphaFoldDB" id="S2IZC9"/>
<gene>
    <name evidence="2" type="ORF">HMPREF1544_12060</name>
</gene>
<evidence type="ECO:0000313" key="3">
    <source>
        <dbReference type="Proteomes" id="UP000014254"/>
    </source>
</evidence>
<sequence length="218" mass="25198">MSTSSQHRADSPAGFEELKALSDEQFLEALKRKHIDNIHAPRSVKEIVQRMYSLLMDGKKREQAKYKEASDKILSVYDHYSILEEMYKAEHNAVLKLTDEKAELKAEAEILSSKAEQKANEIMKQLETHREEANKQATKQAMGRKRLEDILVAKNIEIDSTRRKLQEMEAQNAKLQAELQTSKSLMGYYLTSTQLGQFNAQVQQYLLQQQQQQQNQQP</sequence>
<feature type="coiled-coil region" evidence="1">
    <location>
        <begin position="87"/>
        <end position="185"/>
    </location>
</feature>
<dbReference type="OrthoDB" id="2241322at2759"/>
<organism evidence="2 3">
    <name type="scientific">Mucor circinelloides f. circinelloides (strain 1006PhL)</name>
    <name type="common">Mucormycosis agent</name>
    <name type="synonym">Calyptromyces circinelloides</name>
    <dbReference type="NCBI Taxonomy" id="1220926"/>
    <lineage>
        <taxon>Eukaryota</taxon>
        <taxon>Fungi</taxon>
        <taxon>Fungi incertae sedis</taxon>
        <taxon>Mucoromycota</taxon>
        <taxon>Mucoromycotina</taxon>
        <taxon>Mucoromycetes</taxon>
        <taxon>Mucorales</taxon>
        <taxon>Mucorineae</taxon>
        <taxon>Mucoraceae</taxon>
        <taxon>Mucor</taxon>
    </lineage>
</organism>
<dbReference type="OMA" id="HREEANK"/>
<dbReference type="InParanoid" id="S2IZC9"/>
<evidence type="ECO:0000313" key="2">
    <source>
        <dbReference type="EMBL" id="EPB81237.1"/>
    </source>
</evidence>
<proteinExistence type="predicted"/>
<accession>S2IZC9</accession>
<dbReference type="EMBL" id="KE124194">
    <property type="protein sequence ID" value="EPB81237.1"/>
    <property type="molecule type" value="Genomic_DNA"/>
</dbReference>
<dbReference type="VEuPathDB" id="FungiDB:HMPREF1544_12060"/>
<keyword evidence="3" id="KW-1185">Reference proteome</keyword>
<reference evidence="3" key="1">
    <citation type="submission" date="2013-05" db="EMBL/GenBank/DDBJ databases">
        <title>The Genome sequence of Mucor circinelloides f. circinelloides 1006PhL.</title>
        <authorList>
            <consortium name="The Broad Institute Genomics Platform"/>
            <person name="Cuomo C."/>
            <person name="Earl A."/>
            <person name="Findley K."/>
            <person name="Lee S.C."/>
            <person name="Walker B."/>
            <person name="Young S."/>
            <person name="Zeng Q."/>
            <person name="Gargeya S."/>
            <person name="Fitzgerald M."/>
            <person name="Haas B."/>
            <person name="Abouelleil A."/>
            <person name="Allen A.W."/>
            <person name="Alvarado L."/>
            <person name="Arachchi H.M."/>
            <person name="Berlin A.M."/>
            <person name="Chapman S.B."/>
            <person name="Gainer-Dewar J."/>
            <person name="Goldberg J."/>
            <person name="Griggs A."/>
            <person name="Gujja S."/>
            <person name="Hansen M."/>
            <person name="Howarth C."/>
            <person name="Imamovic A."/>
            <person name="Ireland A."/>
            <person name="Larimer J."/>
            <person name="McCowan C."/>
            <person name="Murphy C."/>
            <person name="Pearson M."/>
            <person name="Poon T.W."/>
            <person name="Priest M."/>
            <person name="Roberts A."/>
            <person name="Saif S."/>
            <person name="Shea T."/>
            <person name="Sisk P."/>
            <person name="Sykes S."/>
            <person name="Wortman J."/>
            <person name="Nusbaum C."/>
            <person name="Birren B."/>
        </authorList>
    </citation>
    <scope>NUCLEOTIDE SEQUENCE [LARGE SCALE GENOMIC DNA]</scope>
    <source>
        <strain evidence="3">1006PhL</strain>
    </source>
</reference>